<name>A0A564G6J2_9HYPH</name>
<gene>
    <name evidence="2" type="ORF">MTDSW087_04896</name>
</gene>
<dbReference type="Proteomes" id="UP000401717">
    <property type="component" value="Unassembled WGS sequence"/>
</dbReference>
<accession>A0A564G6J2</accession>
<keyword evidence="1" id="KW-0732">Signal</keyword>
<sequence length="71" mass="7234">MIRAPGLLLLGLLLASALPAGADAQTEPGSALPVGTVAARRTAIDKCPSSDDLRRFAVLRNGGSGPPWLRG</sequence>
<feature type="chain" id="PRO_5021772415" evidence="1">
    <location>
        <begin position="23"/>
        <end position="71"/>
    </location>
</feature>
<proteinExistence type="predicted"/>
<feature type="signal peptide" evidence="1">
    <location>
        <begin position="1"/>
        <end position="22"/>
    </location>
</feature>
<evidence type="ECO:0000313" key="3">
    <source>
        <dbReference type="Proteomes" id="UP000401717"/>
    </source>
</evidence>
<dbReference type="AlphaFoldDB" id="A0A564G6J2"/>
<reference evidence="2 3" key="1">
    <citation type="submission" date="2019-06" db="EMBL/GenBank/DDBJ databases">
        <authorList>
            <person name="Rodrigo-Torres L."/>
            <person name="Arahal R. D."/>
            <person name="Lucena T."/>
        </authorList>
    </citation>
    <scope>NUCLEOTIDE SEQUENCE [LARGE SCALE GENOMIC DNA]</scope>
    <source>
        <strain evidence="2 3">SW08-7</strain>
    </source>
</reference>
<evidence type="ECO:0000256" key="1">
    <source>
        <dbReference type="SAM" id="SignalP"/>
    </source>
</evidence>
<protein>
    <submittedName>
        <fullName evidence="2">Uncharacterized protein</fullName>
    </submittedName>
</protein>
<organism evidence="2 3">
    <name type="scientific">Methylobacterium dankookense</name>
    <dbReference type="NCBI Taxonomy" id="560405"/>
    <lineage>
        <taxon>Bacteria</taxon>
        <taxon>Pseudomonadati</taxon>
        <taxon>Pseudomonadota</taxon>
        <taxon>Alphaproteobacteria</taxon>
        <taxon>Hyphomicrobiales</taxon>
        <taxon>Methylobacteriaceae</taxon>
        <taxon>Methylobacterium</taxon>
    </lineage>
</organism>
<evidence type="ECO:0000313" key="2">
    <source>
        <dbReference type="EMBL" id="VUF15161.1"/>
    </source>
</evidence>
<dbReference type="EMBL" id="CABFVH010000047">
    <property type="protein sequence ID" value="VUF15161.1"/>
    <property type="molecule type" value="Genomic_DNA"/>
</dbReference>